<evidence type="ECO:0000256" key="1">
    <source>
        <dbReference type="SAM" id="SignalP"/>
    </source>
</evidence>
<proteinExistence type="predicted"/>
<feature type="chain" id="PRO_5039269651" evidence="1">
    <location>
        <begin position="27"/>
        <end position="153"/>
    </location>
</feature>
<dbReference type="EMBL" id="DVND01000213">
    <property type="protein sequence ID" value="HIU49380.1"/>
    <property type="molecule type" value="Genomic_DNA"/>
</dbReference>
<dbReference type="Proteomes" id="UP000824111">
    <property type="component" value="Unassembled WGS sequence"/>
</dbReference>
<comment type="caution">
    <text evidence="2">The sequence shown here is derived from an EMBL/GenBank/DDBJ whole genome shotgun (WGS) entry which is preliminary data.</text>
</comment>
<protein>
    <submittedName>
        <fullName evidence="2">Uncharacterized protein</fullName>
    </submittedName>
</protein>
<accession>A0A9D1LWP6</accession>
<dbReference type="AlphaFoldDB" id="A0A9D1LWP6"/>
<evidence type="ECO:0000313" key="3">
    <source>
        <dbReference type="Proteomes" id="UP000824111"/>
    </source>
</evidence>
<name>A0A9D1LWP6_9FIRM</name>
<organism evidence="2 3">
    <name type="scientific">Candidatus Avimonoglobus intestinipullorum</name>
    <dbReference type="NCBI Taxonomy" id="2840699"/>
    <lineage>
        <taxon>Bacteria</taxon>
        <taxon>Bacillati</taxon>
        <taxon>Bacillota</taxon>
        <taxon>Clostridia</taxon>
        <taxon>Eubacteriales</taxon>
        <taxon>Candidatus Avimonoglobus</taxon>
    </lineage>
</organism>
<reference evidence="2" key="2">
    <citation type="journal article" date="2021" name="PeerJ">
        <title>Extensive microbial diversity within the chicken gut microbiome revealed by metagenomics and culture.</title>
        <authorList>
            <person name="Gilroy R."/>
            <person name="Ravi A."/>
            <person name="Getino M."/>
            <person name="Pursley I."/>
            <person name="Horton D.L."/>
            <person name="Alikhan N.F."/>
            <person name="Baker D."/>
            <person name="Gharbi K."/>
            <person name="Hall N."/>
            <person name="Watson M."/>
            <person name="Adriaenssens E.M."/>
            <person name="Foster-Nyarko E."/>
            <person name="Jarju S."/>
            <person name="Secka A."/>
            <person name="Antonio M."/>
            <person name="Oren A."/>
            <person name="Chaudhuri R.R."/>
            <person name="La Ragione R."/>
            <person name="Hildebrand F."/>
            <person name="Pallen M.J."/>
        </authorList>
    </citation>
    <scope>NUCLEOTIDE SEQUENCE</scope>
    <source>
        <strain evidence="2">ChiSjej4B22-9803</strain>
    </source>
</reference>
<evidence type="ECO:0000313" key="2">
    <source>
        <dbReference type="EMBL" id="HIU49380.1"/>
    </source>
</evidence>
<reference evidence="2" key="1">
    <citation type="submission" date="2020-10" db="EMBL/GenBank/DDBJ databases">
        <authorList>
            <person name="Gilroy R."/>
        </authorList>
    </citation>
    <scope>NUCLEOTIDE SEQUENCE</scope>
    <source>
        <strain evidence="2">ChiSjej4B22-9803</strain>
    </source>
</reference>
<sequence length="153" mass="16640">MHKTLKKFVSVMFLVLVVFLPCTTFAAFGNSIALGTSGTRSDLIYIKRPESHSASTSDRTYTISAVGGQGTRIKIYRYNASAGVANIIKGETQIGASGLYSVVVDLPNDYNTFLVTAENGYGSQVVRIDINKIKKSTVDKLKSVTVTVKNFFQ</sequence>
<keyword evidence="1" id="KW-0732">Signal</keyword>
<gene>
    <name evidence="2" type="ORF">IAB04_08420</name>
</gene>
<feature type="signal peptide" evidence="1">
    <location>
        <begin position="1"/>
        <end position="26"/>
    </location>
</feature>